<comment type="caution">
    <text evidence="6">The sequence shown here is derived from an EMBL/GenBank/DDBJ whole genome shotgun (WGS) entry which is preliminary data.</text>
</comment>
<comment type="pathway">
    <text evidence="4">Phospholipid metabolism.</text>
</comment>
<keyword evidence="2 6" id="KW-0489">Methyltransferase</keyword>
<dbReference type="GO" id="GO:0008168">
    <property type="term" value="F:methyltransferase activity"/>
    <property type="evidence" value="ECO:0007669"/>
    <property type="project" value="UniProtKB-KW"/>
</dbReference>
<dbReference type="GO" id="GO:0032259">
    <property type="term" value="P:methylation"/>
    <property type="evidence" value="ECO:0007669"/>
    <property type="project" value="UniProtKB-KW"/>
</dbReference>
<keyword evidence="3 6" id="KW-0808">Transferase</keyword>
<dbReference type="RefSeq" id="WP_335962853.1">
    <property type="nucleotide sequence ID" value="NZ_JAXBLX010000036.1"/>
</dbReference>
<dbReference type="CDD" id="cd02440">
    <property type="entry name" value="AdoMet_MTases"/>
    <property type="match status" value="1"/>
</dbReference>
<dbReference type="InterPro" id="IPR013216">
    <property type="entry name" value="Methyltransf_11"/>
</dbReference>
<gene>
    <name evidence="6" type="ORF">ACFFHM_20395</name>
</gene>
<comment type="pathway">
    <text evidence="1">Lipid metabolism.</text>
</comment>
<accession>A0ABV6KHJ0</accession>
<keyword evidence="7" id="KW-1185">Reference proteome</keyword>
<proteinExistence type="predicted"/>
<dbReference type="SUPFAM" id="SSF53335">
    <property type="entry name" value="S-adenosyl-L-methionine-dependent methyltransferases"/>
    <property type="match status" value="1"/>
</dbReference>
<dbReference type="PANTHER" id="PTHR44307:SF2">
    <property type="entry name" value="PHOSPHOETHANOLAMINE METHYLTRANSFERASE ISOFORM X1"/>
    <property type="match status" value="1"/>
</dbReference>
<evidence type="ECO:0000256" key="2">
    <source>
        <dbReference type="ARBA" id="ARBA00022603"/>
    </source>
</evidence>
<name>A0ABV6KHJ0_9BACI</name>
<dbReference type="Proteomes" id="UP001589838">
    <property type="component" value="Unassembled WGS sequence"/>
</dbReference>
<dbReference type="Gene3D" id="3.40.50.150">
    <property type="entry name" value="Vaccinia Virus protein VP39"/>
    <property type="match status" value="1"/>
</dbReference>
<evidence type="ECO:0000256" key="4">
    <source>
        <dbReference type="ARBA" id="ARBA00025707"/>
    </source>
</evidence>
<evidence type="ECO:0000313" key="6">
    <source>
        <dbReference type="EMBL" id="MFC0472776.1"/>
    </source>
</evidence>
<reference evidence="6 7" key="1">
    <citation type="submission" date="2024-09" db="EMBL/GenBank/DDBJ databases">
        <authorList>
            <person name="Sun Q."/>
            <person name="Mori K."/>
        </authorList>
    </citation>
    <scope>NUCLEOTIDE SEQUENCE [LARGE SCALE GENOMIC DNA]</scope>
    <source>
        <strain evidence="6 7">NCAIM B.02610</strain>
    </source>
</reference>
<evidence type="ECO:0000256" key="3">
    <source>
        <dbReference type="ARBA" id="ARBA00022679"/>
    </source>
</evidence>
<feature type="domain" description="Methyltransferase type 11" evidence="5">
    <location>
        <begin position="42"/>
        <end position="137"/>
    </location>
</feature>
<dbReference type="EMBL" id="JBHLUX010000087">
    <property type="protein sequence ID" value="MFC0472776.1"/>
    <property type="molecule type" value="Genomic_DNA"/>
</dbReference>
<evidence type="ECO:0000313" key="7">
    <source>
        <dbReference type="Proteomes" id="UP001589838"/>
    </source>
</evidence>
<organism evidence="6 7">
    <name type="scientific">Halalkalibacter kiskunsagensis</name>
    <dbReference type="NCBI Taxonomy" id="1548599"/>
    <lineage>
        <taxon>Bacteria</taxon>
        <taxon>Bacillati</taxon>
        <taxon>Bacillota</taxon>
        <taxon>Bacilli</taxon>
        <taxon>Bacillales</taxon>
        <taxon>Bacillaceae</taxon>
        <taxon>Halalkalibacter</taxon>
    </lineage>
</organism>
<protein>
    <submittedName>
        <fullName evidence="6">Class I SAM-dependent methyltransferase</fullName>
        <ecNumber evidence="6">2.1.1.-</ecNumber>
    </submittedName>
</protein>
<dbReference type="EC" id="2.1.1.-" evidence="6"/>
<evidence type="ECO:0000259" key="5">
    <source>
        <dbReference type="Pfam" id="PF08241"/>
    </source>
</evidence>
<dbReference type="PANTHER" id="PTHR44307">
    <property type="entry name" value="PHOSPHOETHANOLAMINE METHYLTRANSFERASE"/>
    <property type="match status" value="1"/>
</dbReference>
<dbReference type="Pfam" id="PF08241">
    <property type="entry name" value="Methyltransf_11"/>
    <property type="match status" value="1"/>
</dbReference>
<dbReference type="InterPro" id="IPR029063">
    <property type="entry name" value="SAM-dependent_MTases_sf"/>
</dbReference>
<evidence type="ECO:0000256" key="1">
    <source>
        <dbReference type="ARBA" id="ARBA00005189"/>
    </source>
</evidence>
<sequence>MKKYSYIDFLAQCGVKSAHPGGMTCTERIFEQESITADMTILDVGSGLGESANYLAKRFGCCVYAIENHPIMLEKAKQRMKETEKRVMLKEASIEGLPFENGFFDYVLSESVLMFASVKKALTECYRVLKDSGVIILNEMTLLQPFPENEKRELMSFYGFTECYEINQWKNQLHQVGFTKIDIVSVPLEQKQANQIDLSLELDLELLDMLDEHEHILKKFDGKIGNLILRCEK</sequence>